<proteinExistence type="predicted"/>
<dbReference type="RefSeq" id="WP_354004279.1">
    <property type="nucleotide sequence ID" value="NZ_JALPRF010000007.1"/>
</dbReference>
<reference evidence="2 3" key="1">
    <citation type="submission" date="2022-04" db="EMBL/GenBank/DDBJ databases">
        <title>Spirosoma sp. strain RP8 genome sequencing and assembly.</title>
        <authorList>
            <person name="Jung Y."/>
        </authorList>
    </citation>
    <scope>NUCLEOTIDE SEQUENCE [LARGE SCALE GENOMIC DNA]</scope>
    <source>
        <strain evidence="2 3">RP8</strain>
    </source>
</reference>
<dbReference type="SUPFAM" id="SSF51182">
    <property type="entry name" value="RmlC-like cupins"/>
    <property type="match status" value="1"/>
</dbReference>
<dbReference type="EMBL" id="JALPRF010000007">
    <property type="protein sequence ID" value="MCK8495221.1"/>
    <property type="molecule type" value="Genomic_DNA"/>
</dbReference>
<dbReference type="Gene3D" id="2.60.120.10">
    <property type="entry name" value="Jelly Rolls"/>
    <property type="match status" value="1"/>
</dbReference>
<dbReference type="InterPro" id="IPR011051">
    <property type="entry name" value="RmlC_Cupin_sf"/>
</dbReference>
<keyword evidence="3" id="KW-1185">Reference proteome</keyword>
<evidence type="ECO:0000313" key="2">
    <source>
        <dbReference type="EMBL" id="MCK8495221.1"/>
    </source>
</evidence>
<dbReference type="InterPro" id="IPR014710">
    <property type="entry name" value="RmlC-like_jellyroll"/>
</dbReference>
<accession>A0ABT0HSS0</accession>
<dbReference type="InterPro" id="IPR013096">
    <property type="entry name" value="Cupin_2"/>
</dbReference>
<sequence>MKRCFPPQASVEPHSHPEAETFYILDGAFSFYVEDMTNPILCQPGAFLSVPPFVLHAFTNHTNCSGKILGMMMPGGATGLESLFRQFGVVIDSDEQLPDFNQPVSYTLEKLTKLREQQAE</sequence>
<dbReference type="PANTHER" id="PTHR36440:SF1">
    <property type="entry name" value="PUTATIVE (AFU_ORTHOLOGUE AFUA_8G07350)-RELATED"/>
    <property type="match status" value="1"/>
</dbReference>
<feature type="domain" description="Cupin type-2" evidence="1">
    <location>
        <begin position="4"/>
        <end position="63"/>
    </location>
</feature>
<organism evidence="2 3">
    <name type="scientific">Spirosoma liriopis</name>
    <dbReference type="NCBI Taxonomy" id="2937440"/>
    <lineage>
        <taxon>Bacteria</taxon>
        <taxon>Pseudomonadati</taxon>
        <taxon>Bacteroidota</taxon>
        <taxon>Cytophagia</taxon>
        <taxon>Cytophagales</taxon>
        <taxon>Cytophagaceae</taxon>
        <taxon>Spirosoma</taxon>
    </lineage>
</organism>
<dbReference type="Proteomes" id="UP001202180">
    <property type="component" value="Unassembled WGS sequence"/>
</dbReference>
<comment type="caution">
    <text evidence="2">The sequence shown here is derived from an EMBL/GenBank/DDBJ whole genome shotgun (WGS) entry which is preliminary data.</text>
</comment>
<protein>
    <submittedName>
        <fullName evidence="2">Cupin domain-containing protein</fullName>
    </submittedName>
</protein>
<dbReference type="Pfam" id="PF07883">
    <property type="entry name" value="Cupin_2"/>
    <property type="match status" value="1"/>
</dbReference>
<name>A0ABT0HSS0_9BACT</name>
<evidence type="ECO:0000313" key="3">
    <source>
        <dbReference type="Proteomes" id="UP001202180"/>
    </source>
</evidence>
<dbReference type="PANTHER" id="PTHR36440">
    <property type="entry name" value="PUTATIVE (AFU_ORTHOLOGUE AFUA_8G07350)-RELATED"/>
    <property type="match status" value="1"/>
</dbReference>
<evidence type="ECO:0000259" key="1">
    <source>
        <dbReference type="Pfam" id="PF07883"/>
    </source>
</evidence>
<gene>
    <name evidence="2" type="ORF">M0L20_25345</name>
</gene>
<dbReference type="InterPro" id="IPR053146">
    <property type="entry name" value="QDO-like"/>
</dbReference>